<dbReference type="InterPro" id="IPR003597">
    <property type="entry name" value="Ig_C1-set"/>
</dbReference>
<evidence type="ECO:0000313" key="3">
    <source>
        <dbReference type="Proteomes" id="UP000694396"/>
    </source>
</evidence>
<feature type="domain" description="Ig-like" evidence="1">
    <location>
        <begin position="19"/>
        <end position="57"/>
    </location>
</feature>
<dbReference type="InterPro" id="IPR013783">
    <property type="entry name" value="Ig-like_fold"/>
</dbReference>
<keyword evidence="3" id="KW-1185">Reference proteome</keyword>
<dbReference type="InterPro" id="IPR050160">
    <property type="entry name" value="MHC/Immunoglobulin"/>
</dbReference>
<dbReference type="Gene3D" id="2.60.40.10">
    <property type="entry name" value="Immunoglobulins"/>
    <property type="match status" value="1"/>
</dbReference>
<accession>A0A8C3NUT6</accession>
<name>A0A8C3NUT6_9PASS</name>
<evidence type="ECO:0000313" key="2">
    <source>
        <dbReference type="Ensembl" id="ENSCRFP00000003231.1"/>
    </source>
</evidence>
<dbReference type="Proteomes" id="UP000694396">
    <property type="component" value="Unplaced"/>
</dbReference>
<dbReference type="InterPro" id="IPR036179">
    <property type="entry name" value="Ig-like_dom_sf"/>
</dbReference>
<dbReference type="Ensembl" id="ENSCRFT00000003360.1">
    <property type="protein sequence ID" value="ENSCRFP00000003231.1"/>
    <property type="gene ID" value="ENSCRFG00000002649.1"/>
</dbReference>
<protein>
    <recommendedName>
        <fullName evidence="1">Ig-like domain-containing protein</fullName>
    </recommendedName>
</protein>
<dbReference type="InterPro" id="IPR007110">
    <property type="entry name" value="Ig-like_dom"/>
</dbReference>
<evidence type="ECO:0000259" key="1">
    <source>
        <dbReference type="PROSITE" id="PS50835"/>
    </source>
</evidence>
<reference evidence="2" key="2">
    <citation type="submission" date="2025-09" db="UniProtKB">
        <authorList>
            <consortium name="Ensembl"/>
        </authorList>
    </citation>
    <scope>IDENTIFICATION</scope>
</reference>
<dbReference type="SUPFAM" id="SSF48726">
    <property type="entry name" value="Immunoglobulin"/>
    <property type="match status" value="1"/>
</dbReference>
<dbReference type="AlphaFoldDB" id="A0A8C3NUT6"/>
<dbReference type="PROSITE" id="PS50835">
    <property type="entry name" value="IG_LIKE"/>
    <property type="match status" value="1"/>
</dbReference>
<organism evidence="2 3">
    <name type="scientific">Cyanoderma ruficeps</name>
    <name type="common">rufous-capped babbler</name>
    <dbReference type="NCBI Taxonomy" id="181631"/>
    <lineage>
        <taxon>Eukaryota</taxon>
        <taxon>Metazoa</taxon>
        <taxon>Chordata</taxon>
        <taxon>Craniata</taxon>
        <taxon>Vertebrata</taxon>
        <taxon>Euteleostomi</taxon>
        <taxon>Archelosauria</taxon>
        <taxon>Archosauria</taxon>
        <taxon>Dinosauria</taxon>
        <taxon>Saurischia</taxon>
        <taxon>Theropoda</taxon>
        <taxon>Coelurosauria</taxon>
        <taxon>Aves</taxon>
        <taxon>Neognathae</taxon>
        <taxon>Neoaves</taxon>
        <taxon>Telluraves</taxon>
        <taxon>Australaves</taxon>
        <taxon>Passeriformes</taxon>
        <taxon>Sylvioidea</taxon>
        <taxon>Timaliidae</taxon>
        <taxon>Cyanoderma</taxon>
    </lineage>
</organism>
<dbReference type="SMART" id="SM00407">
    <property type="entry name" value="IGc1"/>
    <property type="match status" value="1"/>
</dbReference>
<proteinExistence type="predicted"/>
<sequence length="104" mass="10910">PGSPAGVGPTQHVGLPGIPVVSVFPALPPVLGQPNVLVCLVENIFPPALDISWTSSGAAVAAGVTTGPFVPAADLTFVRLSRLSVRDFPWIFWDFLCEFWAILG</sequence>
<dbReference type="PANTHER" id="PTHR19944:SF86">
    <property type="entry name" value="HLA CLASS II HISTOCOMPATIBILITY ANTIGEN, DR ALPHA CHAIN"/>
    <property type="match status" value="1"/>
</dbReference>
<dbReference type="Pfam" id="PF07654">
    <property type="entry name" value="C1-set"/>
    <property type="match status" value="1"/>
</dbReference>
<reference evidence="2" key="1">
    <citation type="submission" date="2025-08" db="UniProtKB">
        <authorList>
            <consortium name="Ensembl"/>
        </authorList>
    </citation>
    <scope>IDENTIFICATION</scope>
</reference>
<dbReference type="PANTHER" id="PTHR19944">
    <property type="entry name" value="MHC CLASS II-RELATED"/>
    <property type="match status" value="1"/>
</dbReference>